<dbReference type="CDD" id="cd06261">
    <property type="entry name" value="TM_PBP2"/>
    <property type="match status" value="1"/>
</dbReference>
<evidence type="ECO:0000256" key="2">
    <source>
        <dbReference type="ARBA" id="ARBA00022448"/>
    </source>
</evidence>
<gene>
    <name evidence="8" type="ORF">QR695_09655</name>
</gene>
<organism evidence="8 9">
    <name type="scientific">Exiguobacterium mexicanum</name>
    <dbReference type="NCBI Taxonomy" id="340146"/>
    <lineage>
        <taxon>Bacteria</taxon>
        <taxon>Bacillati</taxon>
        <taxon>Bacillota</taxon>
        <taxon>Bacilli</taxon>
        <taxon>Bacillales</taxon>
        <taxon>Bacillales Family XII. Incertae Sedis</taxon>
        <taxon>Exiguobacterium</taxon>
    </lineage>
</organism>
<dbReference type="InterPro" id="IPR052730">
    <property type="entry name" value="Sugar_ABC_transporter"/>
</dbReference>
<accession>A0ABT7MQ06</accession>
<dbReference type="InterPro" id="IPR035906">
    <property type="entry name" value="MetI-like_sf"/>
</dbReference>
<comment type="subcellular location">
    <subcellularLocation>
        <location evidence="1">Membrane</location>
        <topology evidence="1">Multi-pass membrane protein</topology>
    </subcellularLocation>
</comment>
<evidence type="ECO:0000256" key="3">
    <source>
        <dbReference type="ARBA" id="ARBA00022692"/>
    </source>
</evidence>
<evidence type="ECO:0000256" key="1">
    <source>
        <dbReference type="ARBA" id="ARBA00004141"/>
    </source>
</evidence>
<dbReference type="PROSITE" id="PS50928">
    <property type="entry name" value="ABC_TM1"/>
    <property type="match status" value="1"/>
</dbReference>
<keyword evidence="5 6" id="KW-0472">Membrane</keyword>
<dbReference type="PANTHER" id="PTHR43759">
    <property type="entry name" value="TREHALOSE TRANSPORT SYSTEM PERMEASE PROTEIN SUGA"/>
    <property type="match status" value="1"/>
</dbReference>
<dbReference type="PANTHER" id="PTHR43759:SF1">
    <property type="entry name" value="GLUCOSE IMPORT SYSTEM PERMEASE PROTEIN GLCT"/>
    <property type="match status" value="1"/>
</dbReference>
<name>A0ABT7MQ06_9BACL</name>
<dbReference type="Gene3D" id="1.10.3720.10">
    <property type="entry name" value="MetI-like"/>
    <property type="match status" value="1"/>
</dbReference>
<evidence type="ECO:0000313" key="9">
    <source>
        <dbReference type="Proteomes" id="UP001230807"/>
    </source>
</evidence>
<dbReference type="EMBL" id="JASWER010000007">
    <property type="protein sequence ID" value="MDL5377267.1"/>
    <property type="molecule type" value="Genomic_DNA"/>
</dbReference>
<feature type="transmembrane region" description="Helical" evidence="6">
    <location>
        <begin position="223"/>
        <end position="243"/>
    </location>
</feature>
<evidence type="ECO:0000256" key="5">
    <source>
        <dbReference type="ARBA" id="ARBA00023136"/>
    </source>
</evidence>
<keyword evidence="9" id="KW-1185">Reference proteome</keyword>
<evidence type="ECO:0000256" key="6">
    <source>
        <dbReference type="SAM" id="Phobius"/>
    </source>
</evidence>
<dbReference type="Proteomes" id="UP001230807">
    <property type="component" value="Unassembled WGS sequence"/>
</dbReference>
<protein>
    <submittedName>
        <fullName evidence="8">ABC transporter permease</fullName>
    </submittedName>
</protein>
<proteinExistence type="predicted"/>
<comment type="caution">
    <text evidence="8">The sequence shown here is derived from an EMBL/GenBank/DDBJ whole genome shotgun (WGS) entry which is preliminary data.</text>
</comment>
<evidence type="ECO:0000313" key="8">
    <source>
        <dbReference type="EMBL" id="MDL5377267.1"/>
    </source>
</evidence>
<dbReference type="RefSeq" id="WP_214831811.1">
    <property type="nucleotide sequence ID" value="NZ_CP183077.1"/>
</dbReference>
<sequence length="257" mass="29495">MSRSSLWLSLFVLALPFTGVAFLIYETVGFDWSELNDAAWRASLAVTLYVTVVSTVLSLVIGTWLARSVYRHRSTWLASLLRWPMFIPHVAAAYLFYLLFSGAFPFYGLIEANERHHLVVILTYVWKEVPFVFLMVIGTYAQLNRGYLDMAKTLQLTPFKQFKVAEWPFLVKPLLDSFWVLVAFISFAYEVPALLGVTFPELLGVLAYERLTTGLFLNAYESYAVALIWTLFIFIGVIGSYSVTAKRRRRIERGVRR</sequence>
<keyword evidence="3 6" id="KW-0812">Transmembrane</keyword>
<feature type="transmembrane region" description="Helical" evidence="6">
    <location>
        <begin position="169"/>
        <end position="189"/>
    </location>
</feature>
<feature type="transmembrane region" description="Helical" evidence="6">
    <location>
        <begin position="46"/>
        <end position="66"/>
    </location>
</feature>
<reference evidence="8 9" key="1">
    <citation type="submission" date="2023-06" db="EMBL/GenBank/DDBJ databases">
        <title>Influencing factors and mechanism of Cr(VI) reduction by facultative anaerobic Exiguobacterium sp. PY14.</title>
        <authorList>
            <person name="Zou L."/>
        </authorList>
    </citation>
    <scope>NUCLEOTIDE SEQUENCE [LARGE SCALE GENOMIC DNA]</scope>
    <source>
        <strain evidence="8 9">PY14</strain>
    </source>
</reference>
<evidence type="ECO:0000256" key="4">
    <source>
        <dbReference type="ARBA" id="ARBA00022989"/>
    </source>
</evidence>
<dbReference type="SUPFAM" id="SSF161098">
    <property type="entry name" value="MetI-like"/>
    <property type="match status" value="1"/>
</dbReference>
<keyword evidence="4 6" id="KW-1133">Transmembrane helix</keyword>
<dbReference type="InterPro" id="IPR000515">
    <property type="entry name" value="MetI-like"/>
</dbReference>
<evidence type="ECO:0000259" key="7">
    <source>
        <dbReference type="PROSITE" id="PS50928"/>
    </source>
</evidence>
<keyword evidence="2" id="KW-0813">Transport</keyword>
<feature type="domain" description="ABC transmembrane type-1" evidence="7">
    <location>
        <begin position="44"/>
        <end position="244"/>
    </location>
</feature>
<feature type="transmembrane region" description="Helical" evidence="6">
    <location>
        <begin position="86"/>
        <end position="110"/>
    </location>
</feature>